<dbReference type="AlphaFoldDB" id="A0A2I0QR43"/>
<gene>
    <name evidence="3" type="ORF">CEY16_13385</name>
</gene>
<sequence length="297" mass="33550">MEKKHIFSLLYIVLALGLSWLIVLAMRPSTVWIHLFYFPIALAAWRWRARGGLIVGVIAGILAGPLLFMEVTENVNQMTMNWMIRLFFFSVFGAFLGVLVKKMHNDSVTLANHQKEIEIQTKFATVDGLTLIPNRRKFDEVLQEEFDKLSDDDTPLSLMMMDLDEFKVYNDTYGHLQGDECLKKVSSRIESLLRPGDFLARYGGEEFVLILPVTDSPEAREVAERIRKGVIDLGLPHVNSSVRSDVTLSIGLVTAYGSSNLNAKEMLGKADRALYQAKEYGRNRVDVYGEQGKRKGA</sequence>
<dbReference type="GO" id="GO:0052621">
    <property type="term" value="F:diguanylate cyclase activity"/>
    <property type="evidence" value="ECO:0007669"/>
    <property type="project" value="TreeGrafter"/>
</dbReference>
<dbReference type="OrthoDB" id="9759607at2"/>
<dbReference type="PANTHER" id="PTHR45138:SF9">
    <property type="entry name" value="DIGUANYLATE CYCLASE DGCM-RELATED"/>
    <property type="match status" value="1"/>
</dbReference>
<dbReference type="SMART" id="SM00267">
    <property type="entry name" value="GGDEF"/>
    <property type="match status" value="1"/>
</dbReference>
<evidence type="ECO:0000256" key="1">
    <source>
        <dbReference type="SAM" id="Phobius"/>
    </source>
</evidence>
<keyword evidence="1" id="KW-1133">Transmembrane helix</keyword>
<dbReference type="InterPro" id="IPR029787">
    <property type="entry name" value="Nucleotide_cyclase"/>
</dbReference>
<dbReference type="PANTHER" id="PTHR45138">
    <property type="entry name" value="REGULATORY COMPONENTS OF SENSORY TRANSDUCTION SYSTEM"/>
    <property type="match status" value="1"/>
</dbReference>
<dbReference type="InterPro" id="IPR043128">
    <property type="entry name" value="Rev_trsase/Diguanyl_cyclase"/>
</dbReference>
<feature type="transmembrane region" description="Helical" evidence="1">
    <location>
        <begin position="47"/>
        <end position="68"/>
    </location>
</feature>
<dbReference type="SUPFAM" id="SSF55073">
    <property type="entry name" value="Nucleotide cyclase"/>
    <property type="match status" value="1"/>
</dbReference>
<keyword evidence="1" id="KW-0812">Transmembrane</keyword>
<dbReference type="FunFam" id="3.30.70.270:FF:000001">
    <property type="entry name" value="Diguanylate cyclase domain protein"/>
    <property type="match status" value="1"/>
</dbReference>
<accession>A0A2I0QR43</accession>
<dbReference type="GO" id="GO:0043709">
    <property type="term" value="P:cell adhesion involved in single-species biofilm formation"/>
    <property type="evidence" value="ECO:0007669"/>
    <property type="project" value="TreeGrafter"/>
</dbReference>
<protein>
    <recommendedName>
        <fullName evidence="2">GGDEF domain-containing protein</fullName>
    </recommendedName>
</protein>
<feature type="domain" description="GGDEF" evidence="2">
    <location>
        <begin position="154"/>
        <end position="290"/>
    </location>
</feature>
<dbReference type="EMBL" id="PJNH01000004">
    <property type="protein sequence ID" value="PKR76804.1"/>
    <property type="molecule type" value="Genomic_DNA"/>
</dbReference>
<evidence type="ECO:0000313" key="4">
    <source>
        <dbReference type="Proteomes" id="UP000243524"/>
    </source>
</evidence>
<keyword evidence="4" id="KW-1185">Reference proteome</keyword>
<evidence type="ECO:0000313" key="3">
    <source>
        <dbReference type="EMBL" id="PKR76804.1"/>
    </source>
</evidence>
<dbReference type="Gene3D" id="3.30.70.270">
    <property type="match status" value="1"/>
</dbReference>
<dbReference type="Pfam" id="PF00990">
    <property type="entry name" value="GGDEF"/>
    <property type="match status" value="1"/>
</dbReference>
<dbReference type="PROSITE" id="PS50887">
    <property type="entry name" value="GGDEF"/>
    <property type="match status" value="1"/>
</dbReference>
<name>A0A2I0QR43_9BACI</name>
<feature type="transmembrane region" description="Helical" evidence="1">
    <location>
        <begin position="6"/>
        <end position="26"/>
    </location>
</feature>
<dbReference type="GO" id="GO:1902201">
    <property type="term" value="P:negative regulation of bacterial-type flagellum-dependent cell motility"/>
    <property type="evidence" value="ECO:0007669"/>
    <property type="project" value="TreeGrafter"/>
</dbReference>
<dbReference type="RefSeq" id="WP_101332554.1">
    <property type="nucleotide sequence ID" value="NZ_PJNH01000004.1"/>
</dbReference>
<proteinExistence type="predicted"/>
<dbReference type="GO" id="GO:0005886">
    <property type="term" value="C:plasma membrane"/>
    <property type="evidence" value="ECO:0007669"/>
    <property type="project" value="TreeGrafter"/>
</dbReference>
<dbReference type="InterPro" id="IPR000160">
    <property type="entry name" value="GGDEF_dom"/>
</dbReference>
<organism evidence="3 4">
    <name type="scientific">Halalkalibacillus sediminis</name>
    <dbReference type="NCBI Taxonomy" id="2018042"/>
    <lineage>
        <taxon>Bacteria</taxon>
        <taxon>Bacillati</taxon>
        <taxon>Bacillota</taxon>
        <taxon>Bacilli</taxon>
        <taxon>Bacillales</taxon>
        <taxon>Bacillaceae</taxon>
        <taxon>Halalkalibacillus</taxon>
    </lineage>
</organism>
<evidence type="ECO:0000259" key="2">
    <source>
        <dbReference type="PROSITE" id="PS50887"/>
    </source>
</evidence>
<dbReference type="Proteomes" id="UP000243524">
    <property type="component" value="Unassembled WGS sequence"/>
</dbReference>
<feature type="transmembrane region" description="Helical" evidence="1">
    <location>
        <begin position="80"/>
        <end position="100"/>
    </location>
</feature>
<dbReference type="InterPro" id="IPR050469">
    <property type="entry name" value="Diguanylate_Cyclase"/>
</dbReference>
<comment type="caution">
    <text evidence="3">The sequence shown here is derived from an EMBL/GenBank/DDBJ whole genome shotgun (WGS) entry which is preliminary data.</text>
</comment>
<reference evidence="3 4" key="1">
    <citation type="submission" date="2017-06" db="EMBL/GenBank/DDBJ databases">
        <title>the draft geome sequence of Illustriluteabacillus marina B3227.</title>
        <authorList>
            <person name="He R.-H."/>
            <person name="Du Z.-J."/>
        </authorList>
    </citation>
    <scope>NUCLEOTIDE SEQUENCE [LARGE SCALE GENOMIC DNA]</scope>
    <source>
        <strain evidence="3 4">B3227</strain>
    </source>
</reference>
<keyword evidence="1" id="KW-0472">Membrane</keyword>
<dbReference type="CDD" id="cd01949">
    <property type="entry name" value="GGDEF"/>
    <property type="match status" value="1"/>
</dbReference>
<dbReference type="NCBIfam" id="TIGR00254">
    <property type="entry name" value="GGDEF"/>
    <property type="match status" value="1"/>
</dbReference>